<comment type="caution">
    <text evidence="1">The sequence shown here is derived from an EMBL/GenBank/DDBJ whole genome shotgun (WGS) entry which is preliminary data.</text>
</comment>
<dbReference type="AlphaFoldDB" id="A0A2A4HZV3"/>
<dbReference type="SUPFAM" id="SSF56801">
    <property type="entry name" value="Acetyl-CoA synthetase-like"/>
    <property type="match status" value="1"/>
</dbReference>
<dbReference type="InterPro" id="IPR053158">
    <property type="entry name" value="CapK_Type1_Caps_Biosynth"/>
</dbReference>
<evidence type="ECO:0000313" key="2">
    <source>
        <dbReference type="Proteomes" id="UP000218784"/>
    </source>
</evidence>
<protein>
    <submittedName>
        <fullName evidence="1">CoF synthetase</fullName>
    </submittedName>
</protein>
<dbReference type="Gene3D" id="3.40.50.12780">
    <property type="entry name" value="N-terminal domain of ligase-like"/>
    <property type="match status" value="1"/>
</dbReference>
<accession>A0A2A4HZV3</accession>
<organism evidence="1 2">
    <name type="scientific">Sphingomonas ginsenosidimutans</name>
    <dbReference type="NCBI Taxonomy" id="862134"/>
    <lineage>
        <taxon>Bacteria</taxon>
        <taxon>Pseudomonadati</taxon>
        <taxon>Pseudomonadota</taxon>
        <taxon>Alphaproteobacteria</taxon>
        <taxon>Sphingomonadales</taxon>
        <taxon>Sphingomonadaceae</taxon>
        <taxon>Sphingomonas</taxon>
    </lineage>
</organism>
<evidence type="ECO:0000313" key="1">
    <source>
        <dbReference type="EMBL" id="PCG09449.1"/>
    </source>
</evidence>
<sequence>MTTREAVETHRARGLRRLGRHLHRHIPYYRHVDPARPDSWPVIDKAELLANFAAMNRAGIPLDAVRDALAAGESRIAGHAIGHSTGTSGNRGYFVVSDAERYVWLGTLLAKALPDALWRRHRVALALPGFSRLYGAAGGGSRVMLGLFDLGEGLDRWAGRFATFAPDTIVAPPKVLRELALRGLIARGTTAFSAAEVLDPVDVPVIEAATGRPLRQIYMATEGLLGVSCAHGTLHLAEDVVAFEWEAAGGGLVQPIVTDMTRRAQAMVRYRMNDLLRLDPRACACGSALQAVAAVEGRCDDLFVLPGAAGSVTVTPDVLRNAVIDADRRIDDFRIVQTGAAAIAVAIPPGADAAAVEAGLTRALARIGARAAITVTHGIPPTDATKLRRVRRDWRGDQSSMSAV</sequence>
<dbReference type="Proteomes" id="UP000218784">
    <property type="component" value="Unassembled WGS sequence"/>
</dbReference>
<reference evidence="1 2" key="1">
    <citation type="submission" date="2017-09" db="EMBL/GenBank/DDBJ databases">
        <title>Sphingomonas ginsenosidimutans KACC 14949, whole genome shotgun sequence.</title>
        <authorList>
            <person name="Feng G."/>
            <person name="Zhu H."/>
        </authorList>
    </citation>
    <scope>NUCLEOTIDE SEQUENCE [LARGE SCALE GENOMIC DNA]</scope>
    <source>
        <strain evidence="1 2">KACC 14949</strain>
    </source>
</reference>
<name>A0A2A4HZV3_9SPHN</name>
<dbReference type="EMBL" id="NWVD01000002">
    <property type="protein sequence ID" value="PCG09449.1"/>
    <property type="molecule type" value="Genomic_DNA"/>
</dbReference>
<dbReference type="PANTHER" id="PTHR36932:SF1">
    <property type="entry name" value="CAPSULAR POLYSACCHARIDE BIOSYNTHESIS PROTEIN"/>
    <property type="match status" value="1"/>
</dbReference>
<dbReference type="InterPro" id="IPR042099">
    <property type="entry name" value="ANL_N_sf"/>
</dbReference>
<proteinExistence type="predicted"/>
<keyword evidence="2" id="KW-1185">Reference proteome</keyword>
<dbReference type="RefSeq" id="WP_141397034.1">
    <property type="nucleotide sequence ID" value="NZ_NWVD01000002.1"/>
</dbReference>
<gene>
    <name evidence="1" type="ORF">COA17_06045</name>
</gene>
<dbReference type="PANTHER" id="PTHR36932">
    <property type="entry name" value="CAPSULAR POLYSACCHARIDE BIOSYNTHESIS PROTEIN"/>
    <property type="match status" value="1"/>
</dbReference>